<dbReference type="AlphaFoldDB" id="A0A4Y3WDJ7"/>
<name>A0A4Y3WDJ7_NITWI</name>
<dbReference type="EMBL" id="BJNF01000088">
    <property type="protein sequence ID" value="GEC17102.1"/>
    <property type="molecule type" value="Genomic_DNA"/>
</dbReference>
<evidence type="ECO:0000313" key="1">
    <source>
        <dbReference type="EMBL" id="GEC17102.1"/>
    </source>
</evidence>
<dbReference type="Proteomes" id="UP000318825">
    <property type="component" value="Unassembled WGS sequence"/>
</dbReference>
<proteinExistence type="predicted"/>
<sequence>MREVALMGRAPGHGHPQSAAPLEAIHRLYVPRVDLLPPPMAATSTPLLRQQLISNLVAREE</sequence>
<protein>
    <submittedName>
        <fullName evidence="1">Uncharacterized protein</fullName>
    </submittedName>
</protein>
<evidence type="ECO:0000313" key="2">
    <source>
        <dbReference type="Proteomes" id="UP000318825"/>
    </source>
</evidence>
<organism evidence="1 2">
    <name type="scientific">Nitrobacter winogradskyi</name>
    <name type="common">Nitrobacter agilis</name>
    <dbReference type="NCBI Taxonomy" id="913"/>
    <lineage>
        <taxon>Bacteria</taxon>
        <taxon>Pseudomonadati</taxon>
        <taxon>Pseudomonadota</taxon>
        <taxon>Alphaproteobacteria</taxon>
        <taxon>Hyphomicrobiales</taxon>
        <taxon>Nitrobacteraceae</taxon>
        <taxon>Nitrobacter</taxon>
    </lineage>
</organism>
<accession>A0A4Y3WDJ7</accession>
<gene>
    <name evidence="1" type="ORF">NWI01_29940</name>
</gene>
<comment type="caution">
    <text evidence="1">The sequence shown here is derived from an EMBL/GenBank/DDBJ whole genome shotgun (WGS) entry which is preliminary data.</text>
</comment>
<reference evidence="1 2" key="1">
    <citation type="submission" date="2019-06" db="EMBL/GenBank/DDBJ databases">
        <title>Whole genome shotgun sequence of Nitrobacter winogradskyi NBRC 14297.</title>
        <authorList>
            <person name="Hosoyama A."/>
            <person name="Uohara A."/>
            <person name="Ohji S."/>
            <person name="Ichikawa N."/>
        </authorList>
    </citation>
    <scope>NUCLEOTIDE SEQUENCE [LARGE SCALE GENOMIC DNA]</scope>
    <source>
        <strain evidence="1 2">NBRC 14297</strain>
    </source>
</reference>